<feature type="domain" description="EGF-like" evidence="3">
    <location>
        <begin position="95"/>
        <end position="126"/>
    </location>
</feature>
<feature type="domain" description="EGF-like" evidence="3">
    <location>
        <begin position="229"/>
        <end position="264"/>
    </location>
</feature>
<keyword evidence="1" id="KW-0245">EGF-like domain</keyword>
<feature type="domain" description="EGF-like" evidence="3">
    <location>
        <begin position="275"/>
        <end position="310"/>
    </location>
</feature>
<gene>
    <name evidence="4" type="ORF">C0Q70_15026</name>
</gene>
<feature type="domain" description="EGF-like" evidence="3">
    <location>
        <begin position="318"/>
        <end position="353"/>
    </location>
</feature>
<dbReference type="GO" id="GO:0005044">
    <property type="term" value="F:scavenger receptor activity"/>
    <property type="evidence" value="ECO:0007669"/>
    <property type="project" value="InterPro"/>
</dbReference>
<dbReference type="EMBL" id="PZQS01000009">
    <property type="protein sequence ID" value="PVD24543.1"/>
    <property type="molecule type" value="Genomic_DNA"/>
</dbReference>
<sequence length="1166" mass="123713">MTACVDNYYGRDCSLRCGTCRVGSDCDPITGNCLSGCEDGWQGPRCNHTCLAGAYGSNCTHRCGQCSQGVPCNPINGSCDTACPGGTFGNNCTLKCGKCSRNSTCHPIDGRCEAGCADGFLGNRCDQACQPGTYGQNCSVKCGHCSQGAPCSPTNGVCQEGCADGFRGQRCDEACPGGTYGSNCTRSCGRCSDDTDCIPTDGRCETGCADGFLGDRCDQVCPAGTYGMNCGLKCGNCSHNTSCDPTHGGCRAGCADGFVGDRCDQACPPGEYGSNCSVKCGNCSHNTACRPTDGRCETGCADGFVGDRCRQEGTYGKSCTLNCGHCSLLLLCSPIDGRCHTGCADGFIGDRCEQVCPVGVYGHNCSRLCGHCSQGEPCSPTYGRCHTGCADGFLGGRCDEACQPGTYGKNCNVKCGNCSQGAPCSPTNGVCQEVVLMASVDKGVMKLVLEEHTAGTAPGAVAGVVTTRTVARQTAGVRHAVTTVFLEKGVVKLASQEHMATTAPWLVVAVVEVMLVTPQTAGVRLVVLMDTWTTGVIKLVLEEHTAGTAPGAVAGVVTTLTVARQTAGVTRDVPTVFVETGCETGTYGKNCNLKCGNCSQDAYCDPIDGRCETGCSDGFQGDKCDEACPAGTYGQNCSSQCGHCSNLQTDQQSHLPYIIVSAVVVVLAGVVVVCLFWNRATVLSRSKSSSSEALPMVLSSNDIWERHTVDSELTRDGNSLPGEDANRLHCTSNSKADRMWQSMAWLWLLVAARLEVQGHTCTCEATGGCNFTEACVPADNCRKGNVALGKAARLSSVYDTNEVSGPACLAVNGNRDETFRPINQFPDSPNCVHTGYGDLSPFWEVDLGQDFLITSITVIGRNTQITRMRSMKLNVDNQEIYTFPSDNALLKTEISLPVPVRGRRNALRDISDQTVTRRVEHADTTQSVTLSQKPVLLAVRVDGRAPGNVALGRTATMGSVPDDSNLNETSGPACLAVNGNSDVTYSPFSRFPASPNCVHIASGNFSSPFWEVDLGQEFPIAAVTLMVPPLEKGDENTALLHSKNRDLADPYIQIERDREKFGLKRSLRGLTLVHFTACAEGYFGPDCAKTRCKLSSGSDDVVAGYSSRQIESPVYDNQGDEQRVYEVISNTPEGVYEDIAQREVIDKHLRRPAEDMDTNDVYVNIV</sequence>
<dbReference type="InterPro" id="IPR008979">
    <property type="entry name" value="Galactose-bd-like_sf"/>
</dbReference>
<evidence type="ECO:0000256" key="1">
    <source>
        <dbReference type="ARBA" id="ARBA00022536"/>
    </source>
</evidence>
<dbReference type="Gene3D" id="2.60.120.260">
    <property type="entry name" value="Galactose-binding domain-like"/>
    <property type="match status" value="2"/>
</dbReference>
<dbReference type="PANTHER" id="PTHR24043">
    <property type="entry name" value="SCAVENGER RECEPTOR CLASS F"/>
    <property type="match status" value="1"/>
</dbReference>
<dbReference type="SUPFAM" id="SSF57184">
    <property type="entry name" value="Growth factor receptor domain"/>
    <property type="match status" value="2"/>
</dbReference>
<feature type="transmembrane region" description="Helical" evidence="2">
    <location>
        <begin position="655"/>
        <end position="677"/>
    </location>
</feature>
<proteinExistence type="predicted"/>
<comment type="caution">
    <text evidence="4">The sequence shown here is derived from an EMBL/GenBank/DDBJ whole genome shotgun (WGS) entry which is preliminary data.</text>
</comment>
<feature type="domain" description="EGF-like" evidence="3">
    <location>
        <begin position="183"/>
        <end position="218"/>
    </location>
</feature>
<accession>A0A2T7NTR7</accession>
<dbReference type="InterPro" id="IPR042635">
    <property type="entry name" value="MEGF10/SREC1/2-like"/>
</dbReference>
<evidence type="ECO:0000256" key="2">
    <source>
        <dbReference type="SAM" id="Phobius"/>
    </source>
</evidence>
<feature type="domain" description="EGF-like" evidence="3">
    <location>
        <begin position="137"/>
        <end position="172"/>
    </location>
</feature>
<keyword evidence="2" id="KW-1133">Transmembrane helix</keyword>
<feature type="domain" description="EGF-like" evidence="3">
    <location>
        <begin position="371"/>
        <end position="412"/>
    </location>
</feature>
<dbReference type="SMART" id="SM00181">
    <property type="entry name" value="EGF"/>
    <property type="match status" value="9"/>
</dbReference>
<feature type="domain" description="EGF-like" evidence="3">
    <location>
        <begin position="12"/>
        <end position="47"/>
    </location>
</feature>
<dbReference type="InterPro" id="IPR009030">
    <property type="entry name" value="Growth_fac_rcpt_cys_sf"/>
</dbReference>
<dbReference type="OrthoDB" id="10252017at2759"/>
<keyword evidence="2" id="KW-0472">Membrane</keyword>
<dbReference type="InterPro" id="IPR000742">
    <property type="entry name" value="EGF"/>
</dbReference>
<evidence type="ECO:0000259" key="3">
    <source>
        <dbReference type="SMART" id="SM00181"/>
    </source>
</evidence>
<dbReference type="AlphaFoldDB" id="A0A2T7NTR7"/>
<dbReference type="Gene3D" id="2.170.300.10">
    <property type="entry name" value="Tie2 ligand-binding domain superfamily"/>
    <property type="match status" value="4"/>
</dbReference>
<keyword evidence="2" id="KW-0812">Transmembrane</keyword>
<feature type="domain" description="EGF-like" evidence="3">
    <location>
        <begin position="590"/>
        <end position="625"/>
    </location>
</feature>
<dbReference type="PANTHER" id="PTHR24043:SF8">
    <property type="entry name" value="EGF-LIKE DOMAIN-CONTAINING PROTEIN"/>
    <property type="match status" value="1"/>
</dbReference>
<organism evidence="4 5">
    <name type="scientific">Pomacea canaliculata</name>
    <name type="common">Golden apple snail</name>
    <dbReference type="NCBI Taxonomy" id="400727"/>
    <lineage>
        <taxon>Eukaryota</taxon>
        <taxon>Metazoa</taxon>
        <taxon>Spiralia</taxon>
        <taxon>Lophotrochozoa</taxon>
        <taxon>Mollusca</taxon>
        <taxon>Gastropoda</taxon>
        <taxon>Caenogastropoda</taxon>
        <taxon>Architaenioglossa</taxon>
        <taxon>Ampullarioidea</taxon>
        <taxon>Ampullariidae</taxon>
        <taxon>Pomacea</taxon>
    </lineage>
</organism>
<dbReference type="Proteomes" id="UP000245119">
    <property type="component" value="Linkage Group LG9"/>
</dbReference>
<evidence type="ECO:0000313" key="5">
    <source>
        <dbReference type="Proteomes" id="UP000245119"/>
    </source>
</evidence>
<evidence type="ECO:0000313" key="4">
    <source>
        <dbReference type="EMBL" id="PVD24543.1"/>
    </source>
</evidence>
<name>A0A2T7NTR7_POMCA</name>
<keyword evidence="5" id="KW-1185">Reference proteome</keyword>
<protein>
    <recommendedName>
        <fullName evidence="3">EGF-like domain-containing protein</fullName>
    </recommendedName>
</protein>
<reference evidence="4 5" key="1">
    <citation type="submission" date="2018-04" db="EMBL/GenBank/DDBJ databases">
        <title>The genome of golden apple snail Pomacea canaliculata provides insight into stress tolerance and invasive adaptation.</title>
        <authorList>
            <person name="Liu C."/>
            <person name="Liu B."/>
            <person name="Ren Y."/>
            <person name="Zhang Y."/>
            <person name="Wang H."/>
            <person name="Li S."/>
            <person name="Jiang F."/>
            <person name="Yin L."/>
            <person name="Zhang G."/>
            <person name="Qian W."/>
            <person name="Fan W."/>
        </authorList>
    </citation>
    <scope>NUCLEOTIDE SEQUENCE [LARGE SCALE GENOMIC DNA]</scope>
    <source>
        <strain evidence="4">SZHN2017</strain>
        <tissue evidence="4">Muscle</tissue>
    </source>
</reference>
<dbReference type="SUPFAM" id="SSF49785">
    <property type="entry name" value="Galactose-binding domain-like"/>
    <property type="match status" value="1"/>
</dbReference>